<dbReference type="AlphaFoldDB" id="A0A3D9IT46"/>
<keyword evidence="4" id="KW-0238">DNA-binding</keyword>
<keyword evidence="6" id="KW-0597">Phosphoprotein</keyword>
<gene>
    <name evidence="8" type="ORF">DFP95_102362</name>
</gene>
<proteinExistence type="inferred from homology"/>
<dbReference type="InterPro" id="IPR011990">
    <property type="entry name" value="TPR-like_helical_dom_sf"/>
</dbReference>
<dbReference type="SUPFAM" id="SSF48452">
    <property type="entry name" value="TPR-like"/>
    <property type="match status" value="1"/>
</dbReference>
<dbReference type="Pfam" id="PF03704">
    <property type="entry name" value="BTAD"/>
    <property type="match status" value="1"/>
</dbReference>
<comment type="caution">
    <text evidence="8">The sequence shown here is derived from an EMBL/GenBank/DDBJ whole genome shotgun (WGS) entry which is preliminary data.</text>
</comment>
<comment type="similarity">
    <text evidence="1">Belongs to the AfsR/DnrI/RedD regulatory family.</text>
</comment>
<keyword evidence="2" id="KW-0902">Two-component regulatory system</keyword>
<evidence type="ECO:0000313" key="9">
    <source>
        <dbReference type="Proteomes" id="UP000256869"/>
    </source>
</evidence>
<dbReference type="Gene3D" id="3.40.50.2300">
    <property type="match status" value="1"/>
</dbReference>
<dbReference type="PROSITE" id="PS50110">
    <property type="entry name" value="RESPONSE_REGULATORY"/>
    <property type="match status" value="1"/>
</dbReference>
<evidence type="ECO:0000256" key="2">
    <source>
        <dbReference type="ARBA" id="ARBA00023012"/>
    </source>
</evidence>
<dbReference type="InterPro" id="IPR036388">
    <property type="entry name" value="WH-like_DNA-bd_sf"/>
</dbReference>
<dbReference type="RefSeq" id="WP_115991683.1">
    <property type="nucleotide sequence ID" value="NZ_QRDY01000002.1"/>
</dbReference>
<dbReference type="InterPro" id="IPR051677">
    <property type="entry name" value="AfsR-DnrI-RedD_regulator"/>
</dbReference>
<dbReference type="Gene3D" id="1.10.10.10">
    <property type="entry name" value="Winged helix-like DNA-binding domain superfamily/Winged helix DNA-binding domain"/>
    <property type="match status" value="1"/>
</dbReference>
<name>A0A3D9IT46_9BACL</name>
<keyword evidence="9" id="KW-1185">Reference proteome</keyword>
<evidence type="ECO:0000256" key="4">
    <source>
        <dbReference type="ARBA" id="ARBA00023125"/>
    </source>
</evidence>
<dbReference type="InterPro" id="IPR016032">
    <property type="entry name" value="Sig_transdc_resp-reg_C-effctor"/>
</dbReference>
<dbReference type="SUPFAM" id="SSF52172">
    <property type="entry name" value="CheY-like"/>
    <property type="match status" value="1"/>
</dbReference>
<dbReference type="GO" id="GO:0006355">
    <property type="term" value="P:regulation of DNA-templated transcription"/>
    <property type="evidence" value="ECO:0007669"/>
    <property type="project" value="InterPro"/>
</dbReference>
<dbReference type="InterPro" id="IPR001867">
    <property type="entry name" value="OmpR/PhoB-type_DNA-bd"/>
</dbReference>
<dbReference type="SMART" id="SM01043">
    <property type="entry name" value="BTAD"/>
    <property type="match status" value="1"/>
</dbReference>
<keyword evidence="5" id="KW-0804">Transcription</keyword>
<organism evidence="8 9">
    <name type="scientific">Cohnella lupini</name>
    <dbReference type="NCBI Taxonomy" id="1294267"/>
    <lineage>
        <taxon>Bacteria</taxon>
        <taxon>Bacillati</taxon>
        <taxon>Bacillota</taxon>
        <taxon>Bacilli</taxon>
        <taxon>Bacillales</taxon>
        <taxon>Paenibacillaceae</taxon>
        <taxon>Cohnella</taxon>
    </lineage>
</organism>
<evidence type="ECO:0000256" key="1">
    <source>
        <dbReference type="ARBA" id="ARBA00005820"/>
    </source>
</evidence>
<keyword evidence="3" id="KW-0805">Transcription regulation</keyword>
<feature type="domain" description="Response regulatory" evidence="7">
    <location>
        <begin position="2"/>
        <end position="115"/>
    </location>
</feature>
<evidence type="ECO:0000259" key="7">
    <source>
        <dbReference type="PROSITE" id="PS50110"/>
    </source>
</evidence>
<dbReference type="InterPro" id="IPR011006">
    <property type="entry name" value="CheY-like_superfamily"/>
</dbReference>
<evidence type="ECO:0000313" key="8">
    <source>
        <dbReference type="EMBL" id="RED64940.1"/>
    </source>
</evidence>
<evidence type="ECO:0000256" key="3">
    <source>
        <dbReference type="ARBA" id="ARBA00023015"/>
    </source>
</evidence>
<accession>A0A3D9IT46</accession>
<dbReference type="PANTHER" id="PTHR35807:SF2">
    <property type="entry name" value="TRANSCRIPTIONAL ACTIVATOR DOMAIN"/>
    <property type="match status" value="1"/>
</dbReference>
<dbReference type="OrthoDB" id="3190595at2"/>
<dbReference type="GO" id="GO:0003677">
    <property type="term" value="F:DNA binding"/>
    <property type="evidence" value="ECO:0007669"/>
    <property type="project" value="UniProtKB-KW"/>
</dbReference>
<dbReference type="GO" id="GO:0000160">
    <property type="term" value="P:phosphorelay signal transduction system"/>
    <property type="evidence" value="ECO:0007669"/>
    <property type="project" value="UniProtKB-KW"/>
</dbReference>
<dbReference type="SMART" id="SM00448">
    <property type="entry name" value="REC"/>
    <property type="match status" value="1"/>
</dbReference>
<sequence>MRAIVVDDENLALESMVRNLQRYDVEVLGAFQDPREALKQHLALNADVAFVDIEMPEMGGLDLAARLQSDNPELQIVFVTAYEQYAIDAFEFAAVDYLLKPVQLKRLDMTLKRLSATRSNHREAGEASFATLCLLHHLSIQDAHGVSKEIQWRTNKAKELFSYLIHIGERTPNKDELLDRLWPDGDMDKAATYLHTTIYQIRRTLKNANIPLKIEYKEGRYRLDLPSGAIVDARKWEKSLKEAADATDHEEVHRLLLKGYRGDYLESEGFLWAENERERLRALWLDQAIRNAEWMETSELFGNAISLYQQIQLKFPEIETSYFGLMRLFDKLGNSSDVHHQYEKLTRILAEEFDIKPTEKIMKWFRNWQGGSHIS</sequence>
<dbReference type="InterPro" id="IPR001789">
    <property type="entry name" value="Sig_transdc_resp-reg_receiver"/>
</dbReference>
<feature type="modified residue" description="4-aspartylphosphate" evidence="6">
    <location>
        <position position="52"/>
    </location>
</feature>
<evidence type="ECO:0000256" key="5">
    <source>
        <dbReference type="ARBA" id="ARBA00023163"/>
    </source>
</evidence>
<dbReference type="Pfam" id="PF00072">
    <property type="entry name" value="Response_reg"/>
    <property type="match status" value="1"/>
</dbReference>
<dbReference type="SUPFAM" id="SSF46894">
    <property type="entry name" value="C-terminal effector domain of the bipartite response regulators"/>
    <property type="match status" value="1"/>
</dbReference>
<dbReference type="Proteomes" id="UP000256869">
    <property type="component" value="Unassembled WGS sequence"/>
</dbReference>
<reference evidence="8 9" key="1">
    <citation type="submission" date="2018-07" db="EMBL/GenBank/DDBJ databases">
        <title>Genomic Encyclopedia of Type Strains, Phase III (KMG-III): the genomes of soil and plant-associated and newly described type strains.</title>
        <authorList>
            <person name="Whitman W."/>
        </authorList>
    </citation>
    <scope>NUCLEOTIDE SEQUENCE [LARGE SCALE GENOMIC DNA]</scope>
    <source>
        <strain evidence="8 9">CECT 8236</strain>
    </source>
</reference>
<evidence type="ECO:0000256" key="6">
    <source>
        <dbReference type="PROSITE-ProRule" id="PRU00169"/>
    </source>
</evidence>
<dbReference type="PANTHER" id="PTHR35807">
    <property type="entry name" value="TRANSCRIPTIONAL REGULATOR REDD-RELATED"/>
    <property type="match status" value="1"/>
</dbReference>
<protein>
    <submittedName>
        <fullName evidence="8">Two-component SAPR family response regulator</fullName>
    </submittedName>
</protein>
<dbReference type="SMART" id="SM00862">
    <property type="entry name" value="Trans_reg_C"/>
    <property type="match status" value="1"/>
</dbReference>
<dbReference type="InterPro" id="IPR005158">
    <property type="entry name" value="BTAD"/>
</dbReference>
<dbReference type="EMBL" id="QRDY01000002">
    <property type="protein sequence ID" value="RED64940.1"/>
    <property type="molecule type" value="Genomic_DNA"/>
</dbReference>
<dbReference type="Gene3D" id="1.25.40.10">
    <property type="entry name" value="Tetratricopeptide repeat domain"/>
    <property type="match status" value="1"/>
</dbReference>